<name>A0ABY8EC39_9FIRM</name>
<sequence>MSKEVDGIRLELKSLCQEFMDTLNKMKDNNIISEEEYNEYSSKKIEFLEN</sequence>
<dbReference type="EMBL" id="CP120733">
    <property type="protein sequence ID" value="WFD10366.1"/>
    <property type="molecule type" value="Genomic_DNA"/>
</dbReference>
<dbReference type="RefSeq" id="WP_277732341.1">
    <property type="nucleotide sequence ID" value="NZ_CP120733.1"/>
</dbReference>
<accession>A0ABY8EC39</accession>
<dbReference type="Proteomes" id="UP001222800">
    <property type="component" value="Chromosome"/>
</dbReference>
<evidence type="ECO:0000313" key="1">
    <source>
        <dbReference type="EMBL" id="WFD10366.1"/>
    </source>
</evidence>
<evidence type="ECO:0008006" key="3">
    <source>
        <dbReference type="Google" id="ProtNLM"/>
    </source>
</evidence>
<proteinExistence type="predicted"/>
<reference evidence="1 2" key="1">
    <citation type="submission" date="2023-03" db="EMBL/GenBank/DDBJ databases">
        <title>Complete genome sequence of Tepidibacter sp. SWIR-1, isolated from a deep-sea hydrothermal vent.</title>
        <authorList>
            <person name="Li X."/>
        </authorList>
    </citation>
    <scope>NUCLEOTIDE SEQUENCE [LARGE SCALE GENOMIC DNA]</scope>
    <source>
        <strain evidence="1 2">SWIR-1</strain>
    </source>
</reference>
<keyword evidence="2" id="KW-1185">Reference proteome</keyword>
<evidence type="ECO:0000313" key="2">
    <source>
        <dbReference type="Proteomes" id="UP001222800"/>
    </source>
</evidence>
<protein>
    <recommendedName>
        <fullName evidence="3">SHOCT domain-containing protein</fullName>
    </recommendedName>
</protein>
<gene>
    <name evidence="1" type="ORF">P4S50_19055</name>
</gene>
<organism evidence="1 2">
    <name type="scientific">Tepidibacter hydrothermalis</name>
    <dbReference type="NCBI Taxonomy" id="3036126"/>
    <lineage>
        <taxon>Bacteria</taxon>
        <taxon>Bacillati</taxon>
        <taxon>Bacillota</taxon>
        <taxon>Clostridia</taxon>
        <taxon>Peptostreptococcales</taxon>
        <taxon>Peptostreptococcaceae</taxon>
        <taxon>Tepidibacter</taxon>
    </lineage>
</organism>